<dbReference type="PROSITE" id="PS51257">
    <property type="entry name" value="PROKAR_LIPOPROTEIN"/>
    <property type="match status" value="1"/>
</dbReference>
<protein>
    <recommendedName>
        <fullName evidence="1">Glucanase</fullName>
        <ecNumber evidence="1">3.2.1.-</ecNumber>
    </recommendedName>
</protein>
<sequence length="354" mass="37850">MIGRRTGRAVRGGRGRLAAGGAAAGAALLLMTGCTSSGDGPEESRERDRGSGQAGTGGAARSAYWVNPDSNAAKAMRVHKERGEDEKAALVKKIAEQPVGAWIRPEDPEGETRKVTRAAADAGQSALLVLYNIPHRDCGQYSQGGFGTAAEYRAFVDKVAEGIGDRRATVIVEPDSIPHLLQDGCTPGKFHKERYDLLKGAVERMKEQPRTKVYLDAGNPGWTRDPGALVEPLKRAGIDQADGFSLNVSNFETTKANIAYGRRLSPMIGNKPFVIDTSRNGNGPVKGAQDEEAWCNPKGRALGEKPTTRTGEKGVDAYLWIKRAGDSDGECQGGPKAGSWFPDRALELAKNARH</sequence>
<comment type="caution">
    <text evidence="3">The sequence shown here is derived from an EMBL/GenBank/DDBJ whole genome shotgun (WGS) entry which is preliminary data.</text>
</comment>
<organism evidence="3 4">
    <name type="scientific">Streptomyces albiaxialis</name>
    <dbReference type="NCBI Taxonomy" id="329523"/>
    <lineage>
        <taxon>Bacteria</taxon>
        <taxon>Bacillati</taxon>
        <taxon>Actinomycetota</taxon>
        <taxon>Actinomycetes</taxon>
        <taxon>Kitasatosporales</taxon>
        <taxon>Streptomycetaceae</taxon>
        <taxon>Streptomyces</taxon>
    </lineage>
</organism>
<dbReference type="PIRSF" id="PIRSF001100">
    <property type="entry name" value="Beta_cellobiohydrolase"/>
    <property type="match status" value="1"/>
</dbReference>
<dbReference type="PANTHER" id="PTHR34876:SF4">
    <property type="entry name" value="1,4-BETA-D-GLUCAN CELLOBIOHYDROLASE C-RELATED"/>
    <property type="match status" value="1"/>
</dbReference>
<keyword evidence="1" id="KW-0624">Polysaccharide degradation</keyword>
<keyword evidence="1 3" id="KW-0378">Hydrolase</keyword>
<dbReference type="Gene3D" id="3.20.20.40">
    <property type="entry name" value="1, 4-beta cellobiohydrolase"/>
    <property type="match status" value="1"/>
</dbReference>
<dbReference type="PANTHER" id="PTHR34876">
    <property type="match status" value="1"/>
</dbReference>
<keyword evidence="1" id="KW-0119">Carbohydrate metabolism</keyword>
<reference evidence="3 4" key="1">
    <citation type="journal article" date="2019" name="Int. J. Syst. Evol. Microbiol.">
        <title>The Global Catalogue of Microorganisms (GCM) 10K type strain sequencing project: providing services to taxonomists for standard genome sequencing and annotation.</title>
        <authorList>
            <consortium name="The Broad Institute Genomics Platform"/>
            <consortium name="The Broad Institute Genome Sequencing Center for Infectious Disease"/>
            <person name="Wu L."/>
            <person name="Ma J."/>
        </authorList>
    </citation>
    <scope>NUCLEOTIDE SEQUENCE [LARGE SCALE GENOMIC DNA]</scope>
    <source>
        <strain evidence="3 4">JCM 15478</strain>
    </source>
</reference>
<keyword evidence="4" id="KW-1185">Reference proteome</keyword>
<dbReference type="SUPFAM" id="SSF51989">
    <property type="entry name" value="Glycosyl hydrolases family 6, cellulases"/>
    <property type="match status" value="1"/>
</dbReference>
<dbReference type="InterPro" id="IPR016288">
    <property type="entry name" value="Beta_cellobiohydrolase"/>
</dbReference>
<keyword evidence="1" id="KW-0326">Glycosidase</keyword>
<accession>A0ABN2WFM3</accession>
<gene>
    <name evidence="3" type="ORF">GCM10009801_55710</name>
</gene>
<dbReference type="PRINTS" id="PR00733">
    <property type="entry name" value="GLHYDRLASE6"/>
</dbReference>
<dbReference type="EC" id="3.2.1.-" evidence="1"/>
<keyword evidence="1" id="KW-0136">Cellulose degradation</keyword>
<evidence type="ECO:0000256" key="2">
    <source>
        <dbReference type="SAM" id="MobiDB-lite"/>
    </source>
</evidence>
<proteinExistence type="inferred from homology"/>
<dbReference type="Pfam" id="PF01341">
    <property type="entry name" value="Glyco_hydro_6"/>
    <property type="match status" value="1"/>
</dbReference>
<feature type="region of interest" description="Disordered" evidence="2">
    <location>
        <begin position="34"/>
        <end position="64"/>
    </location>
</feature>
<dbReference type="InterPro" id="IPR036434">
    <property type="entry name" value="Beta_cellobiohydrolase_sf"/>
</dbReference>
<evidence type="ECO:0000256" key="1">
    <source>
        <dbReference type="RuleBase" id="RU361186"/>
    </source>
</evidence>
<comment type="similarity">
    <text evidence="1">Belongs to the glycosyl hydrolase family 6.</text>
</comment>
<dbReference type="Proteomes" id="UP001500016">
    <property type="component" value="Unassembled WGS sequence"/>
</dbReference>
<evidence type="ECO:0000313" key="3">
    <source>
        <dbReference type="EMBL" id="GAA2090641.1"/>
    </source>
</evidence>
<evidence type="ECO:0000313" key="4">
    <source>
        <dbReference type="Proteomes" id="UP001500016"/>
    </source>
</evidence>
<dbReference type="EMBL" id="BAAAPE010000013">
    <property type="protein sequence ID" value="GAA2090641.1"/>
    <property type="molecule type" value="Genomic_DNA"/>
</dbReference>
<name>A0ABN2WFM3_9ACTN</name>
<dbReference type="GO" id="GO:0016787">
    <property type="term" value="F:hydrolase activity"/>
    <property type="evidence" value="ECO:0007669"/>
    <property type="project" value="UniProtKB-KW"/>
</dbReference>
<dbReference type="RefSeq" id="WP_344532042.1">
    <property type="nucleotide sequence ID" value="NZ_BAAAPE010000013.1"/>
</dbReference>